<evidence type="ECO:0008006" key="4">
    <source>
        <dbReference type="Google" id="ProtNLM"/>
    </source>
</evidence>
<keyword evidence="1" id="KW-1133">Transmembrane helix</keyword>
<dbReference type="RefSeq" id="WP_255229062.1">
    <property type="nucleotide sequence ID" value="NZ_JAJEKE010000024.1"/>
</dbReference>
<gene>
    <name evidence="2" type="ORF">LJD61_18535</name>
</gene>
<comment type="caution">
    <text evidence="2">The sequence shown here is derived from an EMBL/GenBank/DDBJ whole genome shotgun (WGS) entry which is preliminary data.</text>
</comment>
<dbReference type="Proteomes" id="UP001651880">
    <property type="component" value="Unassembled WGS sequence"/>
</dbReference>
<keyword evidence="3" id="KW-1185">Reference proteome</keyword>
<evidence type="ECO:0000256" key="1">
    <source>
        <dbReference type="SAM" id="Phobius"/>
    </source>
</evidence>
<sequence length="85" mass="9981">MNAFNLSSIWGAFLLLIFFYIYDKFLKKTSFRKLGKPISLLIFILLIILPGFFKIGNAYLYRFMQSISVIFALNLMDKKTWGEVK</sequence>
<protein>
    <recommendedName>
        <fullName evidence="4">Holin</fullName>
    </recommendedName>
</protein>
<name>A0ABT1NLP1_9FIRM</name>
<evidence type="ECO:0000313" key="3">
    <source>
        <dbReference type="Proteomes" id="UP001651880"/>
    </source>
</evidence>
<keyword evidence="1" id="KW-0472">Membrane</keyword>
<feature type="transmembrane region" description="Helical" evidence="1">
    <location>
        <begin position="34"/>
        <end position="53"/>
    </location>
</feature>
<feature type="transmembrane region" description="Helical" evidence="1">
    <location>
        <begin position="6"/>
        <end position="22"/>
    </location>
</feature>
<keyword evidence="1" id="KW-0812">Transmembrane</keyword>
<reference evidence="2 3" key="1">
    <citation type="submission" date="2021-10" db="EMBL/GenBank/DDBJ databases">
        <title>Lutispora strain m25 sp. nov., a thermophilic, non-spore-forming bacterium isolated from a lab-scale methanogenic bioreactor digesting anaerobic sludge.</title>
        <authorList>
            <person name="El Houari A."/>
            <person name="Mcdonald J."/>
        </authorList>
    </citation>
    <scope>NUCLEOTIDE SEQUENCE [LARGE SCALE GENOMIC DNA]</scope>
    <source>
        <strain evidence="3">m25</strain>
    </source>
</reference>
<proteinExistence type="predicted"/>
<evidence type="ECO:0000313" key="2">
    <source>
        <dbReference type="EMBL" id="MCQ1531514.1"/>
    </source>
</evidence>
<organism evidence="2 3">
    <name type="scientific">Lutispora saccharofermentans</name>
    <dbReference type="NCBI Taxonomy" id="3024236"/>
    <lineage>
        <taxon>Bacteria</taxon>
        <taxon>Bacillati</taxon>
        <taxon>Bacillota</taxon>
        <taxon>Clostridia</taxon>
        <taxon>Lutisporales</taxon>
        <taxon>Lutisporaceae</taxon>
        <taxon>Lutispora</taxon>
    </lineage>
</organism>
<accession>A0ABT1NLP1</accession>
<dbReference type="EMBL" id="JAJEKE010000024">
    <property type="protein sequence ID" value="MCQ1531514.1"/>
    <property type="molecule type" value="Genomic_DNA"/>
</dbReference>